<evidence type="ECO:0000256" key="3">
    <source>
        <dbReference type="ARBA" id="ARBA00022989"/>
    </source>
</evidence>
<dbReference type="Pfam" id="PF00083">
    <property type="entry name" value="Sugar_tr"/>
    <property type="match status" value="1"/>
</dbReference>
<dbReference type="EMBL" id="JBIMZQ010000006">
    <property type="protein sequence ID" value="KAL3670860.1"/>
    <property type="molecule type" value="Genomic_DNA"/>
</dbReference>
<comment type="caution">
    <text evidence="5">The sequence shown here is derived from an EMBL/GenBank/DDBJ whole genome shotgun (WGS) entry which is preliminary data.</text>
</comment>
<name>A0ABD3FVB5_9STRA</name>
<dbReference type="Gene3D" id="1.20.1250.20">
    <property type="entry name" value="MFS general substrate transporter like domains"/>
    <property type="match status" value="1"/>
</dbReference>
<accession>A0ABD3FVB5</accession>
<protein>
    <recommendedName>
        <fullName evidence="7">Major facilitator superfamily (MFS) profile domain-containing protein</fullName>
    </recommendedName>
</protein>
<sequence>MPTSICFFANTSSCWRYFAGFPIVLAALFLLLAPSLCVESPAWLLVQNRREDAKHVIARPYGEEHVYTALSWLEPSGKSDAEQGLTQQSAQKDSLFSPKYCLQLAAAILLFCSQ</sequence>
<dbReference type="InterPro" id="IPR036259">
    <property type="entry name" value="MFS_trans_sf"/>
</dbReference>
<dbReference type="GO" id="GO:0016020">
    <property type="term" value="C:membrane"/>
    <property type="evidence" value="ECO:0007669"/>
    <property type="project" value="UniProtKB-SubCell"/>
</dbReference>
<evidence type="ECO:0000313" key="5">
    <source>
        <dbReference type="EMBL" id="KAL3670860.1"/>
    </source>
</evidence>
<dbReference type="Proteomes" id="UP001632037">
    <property type="component" value="Unassembled WGS sequence"/>
</dbReference>
<gene>
    <name evidence="5" type="ORF">V7S43_004045</name>
</gene>
<organism evidence="5 6">
    <name type="scientific">Phytophthora oleae</name>
    <dbReference type="NCBI Taxonomy" id="2107226"/>
    <lineage>
        <taxon>Eukaryota</taxon>
        <taxon>Sar</taxon>
        <taxon>Stramenopiles</taxon>
        <taxon>Oomycota</taxon>
        <taxon>Peronosporomycetes</taxon>
        <taxon>Peronosporales</taxon>
        <taxon>Peronosporaceae</taxon>
        <taxon>Phytophthora</taxon>
    </lineage>
</organism>
<evidence type="ECO:0000256" key="2">
    <source>
        <dbReference type="ARBA" id="ARBA00022692"/>
    </source>
</evidence>
<evidence type="ECO:0000256" key="1">
    <source>
        <dbReference type="ARBA" id="ARBA00004370"/>
    </source>
</evidence>
<evidence type="ECO:0000313" key="6">
    <source>
        <dbReference type="Proteomes" id="UP001632037"/>
    </source>
</evidence>
<dbReference type="SUPFAM" id="SSF103473">
    <property type="entry name" value="MFS general substrate transporter"/>
    <property type="match status" value="1"/>
</dbReference>
<keyword evidence="4" id="KW-0472">Membrane</keyword>
<evidence type="ECO:0000256" key="4">
    <source>
        <dbReference type="ARBA" id="ARBA00023136"/>
    </source>
</evidence>
<dbReference type="AlphaFoldDB" id="A0ABD3FVB5"/>
<keyword evidence="3" id="KW-1133">Transmembrane helix</keyword>
<dbReference type="InterPro" id="IPR005828">
    <property type="entry name" value="MFS_sugar_transport-like"/>
</dbReference>
<reference evidence="5 6" key="1">
    <citation type="submission" date="2024-09" db="EMBL/GenBank/DDBJ databases">
        <title>Genome sequencing and assembly of Phytophthora oleae, isolate VK10A, causative agent of rot of olive drupes.</title>
        <authorList>
            <person name="Conti Taguali S."/>
            <person name="Riolo M."/>
            <person name="La Spada F."/>
            <person name="Cacciola S.O."/>
            <person name="Dionisio G."/>
        </authorList>
    </citation>
    <scope>NUCLEOTIDE SEQUENCE [LARGE SCALE GENOMIC DNA]</scope>
    <source>
        <strain evidence="5 6">VK10A</strain>
    </source>
</reference>
<comment type="subcellular location">
    <subcellularLocation>
        <location evidence="1">Membrane</location>
    </subcellularLocation>
</comment>
<proteinExistence type="predicted"/>
<keyword evidence="2" id="KW-0812">Transmembrane</keyword>
<keyword evidence="6" id="KW-1185">Reference proteome</keyword>
<evidence type="ECO:0008006" key="7">
    <source>
        <dbReference type="Google" id="ProtNLM"/>
    </source>
</evidence>